<dbReference type="SUPFAM" id="SSF53383">
    <property type="entry name" value="PLP-dependent transferases"/>
    <property type="match status" value="1"/>
</dbReference>
<dbReference type="CDD" id="cd00609">
    <property type="entry name" value="AAT_like"/>
    <property type="match status" value="1"/>
</dbReference>
<dbReference type="EMBL" id="JAXOJX010000001">
    <property type="protein sequence ID" value="MDZ5455340.1"/>
    <property type="molecule type" value="Genomic_DNA"/>
</dbReference>
<keyword evidence="8" id="KW-1185">Reference proteome</keyword>
<keyword evidence="3" id="KW-0805">Transcription regulation</keyword>
<evidence type="ECO:0000256" key="3">
    <source>
        <dbReference type="ARBA" id="ARBA00023015"/>
    </source>
</evidence>
<comment type="caution">
    <text evidence="7">The sequence shown here is derived from an EMBL/GenBank/DDBJ whole genome shotgun (WGS) entry which is preliminary data.</text>
</comment>
<dbReference type="InterPro" id="IPR000524">
    <property type="entry name" value="Tscrpt_reg_HTH_GntR"/>
</dbReference>
<comment type="similarity">
    <text evidence="1">In the C-terminal section; belongs to the class-I pyridoxal-phosphate-dependent aminotransferase family.</text>
</comment>
<keyword evidence="7" id="KW-0032">Aminotransferase</keyword>
<dbReference type="InterPro" id="IPR036390">
    <property type="entry name" value="WH_DNA-bd_sf"/>
</dbReference>
<dbReference type="SMART" id="SM00345">
    <property type="entry name" value="HTH_GNTR"/>
    <property type="match status" value="1"/>
</dbReference>
<protein>
    <submittedName>
        <fullName evidence="7">PLP-dependent aminotransferase family protein</fullName>
    </submittedName>
</protein>
<keyword evidence="7" id="KW-0614">Plasmid</keyword>
<dbReference type="Pfam" id="PF00155">
    <property type="entry name" value="Aminotran_1_2"/>
    <property type="match status" value="1"/>
</dbReference>
<evidence type="ECO:0000256" key="4">
    <source>
        <dbReference type="ARBA" id="ARBA00023125"/>
    </source>
</evidence>
<dbReference type="Gene3D" id="1.10.10.10">
    <property type="entry name" value="Winged helix-like DNA-binding domain superfamily/Winged helix DNA-binding domain"/>
    <property type="match status" value="1"/>
</dbReference>
<keyword evidence="7" id="KW-0808">Transferase</keyword>
<dbReference type="InterPro" id="IPR051446">
    <property type="entry name" value="HTH_trans_reg/aminotransferase"/>
</dbReference>
<dbReference type="CDD" id="cd07377">
    <property type="entry name" value="WHTH_GntR"/>
    <property type="match status" value="1"/>
</dbReference>
<keyword evidence="4" id="KW-0238">DNA-binding</keyword>
<evidence type="ECO:0000313" key="7">
    <source>
        <dbReference type="EMBL" id="MDZ5455340.1"/>
    </source>
</evidence>
<feature type="domain" description="HTH gntR-type" evidence="6">
    <location>
        <begin position="17"/>
        <end position="84"/>
    </location>
</feature>
<dbReference type="InterPro" id="IPR015421">
    <property type="entry name" value="PyrdxlP-dep_Trfase_major"/>
</dbReference>
<keyword evidence="5" id="KW-0804">Transcription</keyword>
<keyword evidence="2" id="KW-0663">Pyridoxal phosphate</keyword>
<dbReference type="PROSITE" id="PS50949">
    <property type="entry name" value="HTH_GNTR"/>
    <property type="match status" value="1"/>
</dbReference>
<proteinExistence type="inferred from homology"/>
<dbReference type="InterPro" id="IPR015424">
    <property type="entry name" value="PyrdxlP-dep_Trfase"/>
</dbReference>
<dbReference type="Proteomes" id="UP001293718">
    <property type="component" value="Unassembled WGS sequence"/>
</dbReference>
<evidence type="ECO:0000313" key="8">
    <source>
        <dbReference type="Proteomes" id="UP001293718"/>
    </source>
</evidence>
<geneLocation type="plasmid" evidence="7">
    <name>unnamed</name>
</geneLocation>
<evidence type="ECO:0000259" key="6">
    <source>
        <dbReference type="PROSITE" id="PS50949"/>
    </source>
</evidence>
<dbReference type="InterPro" id="IPR036388">
    <property type="entry name" value="WH-like_DNA-bd_sf"/>
</dbReference>
<dbReference type="RefSeq" id="WP_322464033.1">
    <property type="nucleotide sequence ID" value="NZ_JAXOJX010000001.1"/>
</dbReference>
<dbReference type="InterPro" id="IPR004839">
    <property type="entry name" value="Aminotransferase_I/II_large"/>
</dbReference>
<dbReference type="Gene3D" id="3.40.640.10">
    <property type="entry name" value="Type I PLP-dependent aspartate aminotransferase-like (Major domain)"/>
    <property type="match status" value="1"/>
</dbReference>
<accession>A0ABU5I9L3</accession>
<dbReference type="Pfam" id="PF00392">
    <property type="entry name" value="GntR"/>
    <property type="match status" value="1"/>
</dbReference>
<dbReference type="PANTHER" id="PTHR46577">
    <property type="entry name" value="HTH-TYPE TRANSCRIPTIONAL REGULATORY PROTEIN GABR"/>
    <property type="match status" value="1"/>
</dbReference>
<dbReference type="GO" id="GO:0008483">
    <property type="term" value="F:transaminase activity"/>
    <property type="evidence" value="ECO:0007669"/>
    <property type="project" value="UniProtKB-KW"/>
</dbReference>
<evidence type="ECO:0000256" key="2">
    <source>
        <dbReference type="ARBA" id="ARBA00022898"/>
    </source>
</evidence>
<name>A0ABU5I9L3_9BURK</name>
<gene>
    <name evidence="7" type="ORF">SM757_02010</name>
</gene>
<organism evidence="7 8">
    <name type="scientific">Azohydromonas lata</name>
    <dbReference type="NCBI Taxonomy" id="45677"/>
    <lineage>
        <taxon>Bacteria</taxon>
        <taxon>Pseudomonadati</taxon>
        <taxon>Pseudomonadota</taxon>
        <taxon>Betaproteobacteria</taxon>
        <taxon>Burkholderiales</taxon>
        <taxon>Sphaerotilaceae</taxon>
        <taxon>Azohydromonas</taxon>
    </lineage>
</organism>
<sequence>MPLKLLLRTLHDPAAQEPRQLRLYQLLKGAIADGRLGPGTRLPSSRQLAADHGLARNTVLFSYQQLLAEGWVQAHRGGTRVASRGPDHEAAPPMAPACAGMLSARARQLPALHAHESLLPFAPGVPDLNAFPWASWARCLQQAWGEVRARQLVAGHPGGAPELRHSVAQFLSGRRGVVCTPEQVFIVVGAQMALDACARLLADSGDTAWLENPGYGAARNTMLAAGLDVVGVPVDAQGMAPDEGLWQRSPPRLIVLTSSHQYPTGAVLSLQRRLDFLRRLHGRDTWLIEDDYGSDFRHARASPALPAIQGLQPQAPVIYIGTFSKLLYPGLRMAYMVVPRWAVRELGKAIRNLYRSGQVVEQRALARFLNSGQLTHHMRRMAGLLYFSGMYGPDALCKLHVVMRTGLHACIRLA</sequence>
<evidence type="ECO:0000256" key="1">
    <source>
        <dbReference type="ARBA" id="ARBA00005384"/>
    </source>
</evidence>
<dbReference type="SUPFAM" id="SSF46785">
    <property type="entry name" value="Winged helix' DNA-binding domain"/>
    <property type="match status" value="1"/>
</dbReference>
<reference evidence="7 8" key="1">
    <citation type="submission" date="2023-11" db="EMBL/GenBank/DDBJ databases">
        <title>Draft genome of Azohydromonas lata strain H1 (DSM1123), a polyhydroxyalkanoate producer.</title>
        <authorList>
            <person name="Traversa D."/>
            <person name="D'Addabbo P."/>
            <person name="Pazzani C."/>
            <person name="Manzari C."/>
            <person name="Chiara M."/>
            <person name="Scrascia M."/>
        </authorList>
    </citation>
    <scope>NUCLEOTIDE SEQUENCE [LARGE SCALE GENOMIC DNA]</scope>
    <source>
        <strain evidence="7 8">H1</strain>
        <plasmid evidence="7">unnamed</plasmid>
    </source>
</reference>
<dbReference type="PANTHER" id="PTHR46577:SF1">
    <property type="entry name" value="HTH-TYPE TRANSCRIPTIONAL REGULATORY PROTEIN GABR"/>
    <property type="match status" value="1"/>
</dbReference>
<evidence type="ECO:0000256" key="5">
    <source>
        <dbReference type="ARBA" id="ARBA00023163"/>
    </source>
</evidence>